<accession>A0ACC2M009</accession>
<organism evidence="1 2">
    <name type="scientific">Persea americana</name>
    <name type="common">Avocado</name>
    <dbReference type="NCBI Taxonomy" id="3435"/>
    <lineage>
        <taxon>Eukaryota</taxon>
        <taxon>Viridiplantae</taxon>
        <taxon>Streptophyta</taxon>
        <taxon>Embryophyta</taxon>
        <taxon>Tracheophyta</taxon>
        <taxon>Spermatophyta</taxon>
        <taxon>Magnoliopsida</taxon>
        <taxon>Magnoliidae</taxon>
        <taxon>Laurales</taxon>
        <taxon>Lauraceae</taxon>
        <taxon>Persea</taxon>
    </lineage>
</organism>
<name>A0ACC2M009_PERAE</name>
<gene>
    <name evidence="1" type="ORF">MRB53_015472</name>
</gene>
<proteinExistence type="predicted"/>
<dbReference type="Proteomes" id="UP001234297">
    <property type="component" value="Chromosome 5"/>
</dbReference>
<dbReference type="EMBL" id="CM056813">
    <property type="protein sequence ID" value="KAJ8638778.1"/>
    <property type="molecule type" value="Genomic_DNA"/>
</dbReference>
<keyword evidence="2" id="KW-1185">Reference proteome</keyword>
<evidence type="ECO:0000313" key="2">
    <source>
        <dbReference type="Proteomes" id="UP001234297"/>
    </source>
</evidence>
<reference evidence="1 2" key="1">
    <citation type="journal article" date="2022" name="Hortic Res">
        <title>A haplotype resolved chromosomal level avocado genome allows analysis of novel avocado genes.</title>
        <authorList>
            <person name="Nath O."/>
            <person name="Fletcher S.J."/>
            <person name="Hayward A."/>
            <person name="Shaw L.M."/>
            <person name="Masouleh A.K."/>
            <person name="Furtado A."/>
            <person name="Henry R.J."/>
            <person name="Mitter N."/>
        </authorList>
    </citation>
    <scope>NUCLEOTIDE SEQUENCE [LARGE SCALE GENOMIC DNA]</scope>
    <source>
        <strain evidence="2">cv. Hass</strain>
    </source>
</reference>
<sequence length="71" mass="8649">MRREEKKKKTEEKIRISAYRLQLPVCWLKCFGSMPRKVSYGVDYDEDYDDIYDDYDYNSDVEVDGHMLERL</sequence>
<protein>
    <submittedName>
        <fullName evidence="1">Uncharacterized protein</fullName>
    </submittedName>
</protein>
<comment type="caution">
    <text evidence="1">The sequence shown here is derived from an EMBL/GenBank/DDBJ whole genome shotgun (WGS) entry which is preliminary data.</text>
</comment>
<evidence type="ECO:0000313" key="1">
    <source>
        <dbReference type="EMBL" id="KAJ8638778.1"/>
    </source>
</evidence>